<keyword evidence="6" id="KW-1185">Reference proteome</keyword>
<name>A0ABP6ZIU7_9ACTN</name>
<reference evidence="6" key="1">
    <citation type="journal article" date="2019" name="Int. J. Syst. Evol. Microbiol.">
        <title>The Global Catalogue of Microorganisms (GCM) 10K type strain sequencing project: providing services to taxonomists for standard genome sequencing and annotation.</title>
        <authorList>
            <consortium name="The Broad Institute Genomics Platform"/>
            <consortium name="The Broad Institute Genome Sequencing Center for Infectious Disease"/>
            <person name="Wu L."/>
            <person name="Ma J."/>
        </authorList>
    </citation>
    <scope>NUCLEOTIDE SEQUENCE [LARGE SCALE GENOMIC DNA]</scope>
    <source>
        <strain evidence="6">JCM 16929</strain>
    </source>
</reference>
<dbReference type="SUPFAM" id="SSF46785">
    <property type="entry name" value="Winged helix' DNA-binding domain"/>
    <property type="match status" value="1"/>
</dbReference>
<dbReference type="SMART" id="SM00420">
    <property type="entry name" value="HTH_DEOR"/>
    <property type="match status" value="1"/>
</dbReference>
<dbReference type="SUPFAM" id="SSF100950">
    <property type="entry name" value="NagB/RpiA/CoA transferase-like"/>
    <property type="match status" value="1"/>
</dbReference>
<dbReference type="InterPro" id="IPR036390">
    <property type="entry name" value="WH_DNA-bd_sf"/>
</dbReference>
<dbReference type="InterPro" id="IPR001034">
    <property type="entry name" value="DeoR_HTH"/>
</dbReference>
<comment type="caution">
    <text evidence="5">The sequence shown here is derived from an EMBL/GenBank/DDBJ whole genome shotgun (WGS) entry which is preliminary data.</text>
</comment>
<dbReference type="SMART" id="SM01134">
    <property type="entry name" value="DeoRC"/>
    <property type="match status" value="1"/>
</dbReference>
<dbReference type="InterPro" id="IPR050313">
    <property type="entry name" value="Carb_Metab_HTH_regulators"/>
</dbReference>
<protein>
    <submittedName>
        <fullName evidence="5">DeoR/GlpR family DNA-binding transcription regulator</fullName>
    </submittedName>
</protein>
<dbReference type="PRINTS" id="PR00037">
    <property type="entry name" value="HTHLACR"/>
</dbReference>
<sequence>MPCMTRAERLAAILELLVGAGRVDVDEAAEQFGVSTATIRRDLDHLADQQLLSRTHGGAVPNSTSYDLPMRYKTIGRHPAKAKIAERAVSMLWPGCTVALNGGTTTVEVARAIATADALHSGVTVVTNALNIATELTVRPFIKIVVCGGVARPQSYELVGSLAGDTMSQLTTDICFLGAAGVDPLGGITIADEAEAPVNRVMVTQAKRAYVVADASKLGEVAFFRICQLAEITGVITDAAADPALVAAMRDSGIEVLLA</sequence>
<evidence type="ECO:0000313" key="6">
    <source>
        <dbReference type="Proteomes" id="UP001501490"/>
    </source>
</evidence>
<dbReference type="PROSITE" id="PS00894">
    <property type="entry name" value="HTH_DEOR_1"/>
    <property type="match status" value="1"/>
</dbReference>
<evidence type="ECO:0000259" key="4">
    <source>
        <dbReference type="PROSITE" id="PS51000"/>
    </source>
</evidence>
<keyword evidence="2 5" id="KW-0238">DNA-binding</keyword>
<evidence type="ECO:0000256" key="1">
    <source>
        <dbReference type="ARBA" id="ARBA00023015"/>
    </source>
</evidence>
<dbReference type="EMBL" id="BAABAB010000006">
    <property type="protein sequence ID" value="GAA3610328.1"/>
    <property type="molecule type" value="Genomic_DNA"/>
</dbReference>
<proteinExistence type="predicted"/>
<evidence type="ECO:0000313" key="5">
    <source>
        <dbReference type="EMBL" id="GAA3610328.1"/>
    </source>
</evidence>
<keyword evidence="3" id="KW-0804">Transcription</keyword>
<dbReference type="InterPro" id="IPR014036">
    <property type="entry name" value="DeoR-like_C"/>
</dbReference>
<dbReference type="PROSITE" id="PS51000">
    <property type="entry name" value="HTH_DEOR_2"/>
    <property type="match status" value="1"/>
</dbReference>
<keyword evidence="1" id="KW-0805">Transcription regulation</keyword>
<dbReference type="Pfam" id="PF00455">
    <property type="entry name" value="DeoRC"/>
    <property type="match status" value="1"/>
</dbReference>
<dbReference type="InterPro" id="IPR018356">
    <property type="entry name" value="Tscrpt_reg_HTH_DeoR_CS"/>
</dbReference>
<dbReference type="GO" id="GO:0003677">
    <property type="term" value="F:DNA binding"/>
    <property type="evidence" value="ECO:0007669"/>
    <property type="project" value="UniProtKB-KW"/>
</dbReference>
<dbReference type="InterPro" id="IPR036388">
    <property type="entry name" value="WH-like_DNA-bd_sf"/>
</dbReference>
<organism evidence="5 6">
    <name type="scientific">Microlunatus ginsengisoli</name>
    <dbReference type="NCBI Taxonomy" id="363863"/>
    <lineage>
        <taxon>Bacteria</taxon>
        <taxon>Bacillati</taxon>
        <taxon>Actinomycetota</taxon>
        <taxon>Actinomycetes</taxon>
        <taxon>Propionibacteriales</taxon>
        <taxon>Propionibacteriaceae</taxon>
        <taxon>Microlunatus</taxon>
    </lineage>
</organism>
<feature type="domain" description="HTH deoR-type" evidence="4">
    <location>
        <begin position="6"/>
        <end position="61"/>
    </location>
</feature>
<dbReference type="Proteomes" id="UP001501490">
    <property type="component" value="Unassembled WGS sequence"/>
</dbReference>
<dbReference type="Pfam" id="PF08220">
    <property type="entry name" value="HTH_DeoR"/>
    <property type="match status" value="1"/>
</dbReference>
<evidence type="ECO:0000256" key="2">
    <source>
        <dbReference type="ARBA" id="ARBA00023125"/>
    </source>
</evidence>
<dbReference type="PANTHER" id="PTHR30363:SF44">
    <property type="entry name" value="AGA OPERON TRANSCRIPTIONAL REPRESSOR-RELATED"/>
    <property type="match status" value="1"/>
</dbReference>
<evidence type="ECO:0000256" key="3">
    <source>
        <dbReference type="ARBA" id="ARBA00023163"/>
    </source>
</evidence>
<accession>A0ABP6ZIU7</accession>
<gene>
    <name evidence="5" type="ORF">GCM10022236_10000</name>
</gene>
<dbReference type="Gene3D" id="3.40.50.1360">
    <property type="match status" value="1"/>
</dbReference>
<dbReference type="PANTHER" id="PTHR30363">
    <property type="entry name" value="HTH-TYPE TRANSCRIPTIONAL REGULATOR SRLR-RELATED"/>
    <property type="match status" value="1"/>
</dbReference>
<dbReference type="Gene3D" id="1.10.10.10">
    <property type="entry name" value="Winged helix-like DNA-binding domain superfamily/Winged helix DNA-binding domain"/>
    <property type="match status" value="1"/>
</dbReference>
<dbReference type="InterPro" id="IPR037171">
    <property type="entry name" value="NagB/RpiA_transferase-like"/>
</dbReference>